<keyword evidence="2" id="KW-0723">Serine/threonine-protein kinase</keyword>
<evidence type="ECO:0000256" key="10">
    <source>
        <dbReference type="ARBA" id="ARBA00051680"/>
    </source>
</evidence>
<dbReference type="PANTHER" id="PTHR45646:SF11">
    <property type="entry name" value="SERINE_THREONINE-PROTEIN KINASE DOA"/>
    <property type="match status" value="1"/>
</dbReference>
<keyword evidence="4" id="KW-0547">Nucleotide-binding</keyword>
<proteinExistence type="inferred from homology"/>
<comment type="catalytic activity">
    <reaction evidence="8">
        <text>L-seryl-[protein] + ATP = O-phospho-L-seryl-[protein] + ADP + H(+)</text>
        <dbReference type="Rhea" id="RHEA:17989"/>
        <dbReference type="Rhea" id="RHEA-COMP:9863"/>
        <dbReference type="Rhea" id="RHEA-COMP:11604"/>
        <dbReference type="ChEBI" id="CHEBI:15378"/>
        <dbReference type="ChEBI" id="CHEBI:29999"/>
        <dbReference type="ChEBI" id="CHEBI:30616"/>
        <dbReference type="ChEBI" id="CHEBI:83421"/>
        <dbReference type="ChEBI" id="CHEBI:456216"/>
        <dbReference type="EC" id="2.7.12.1"/>
    </reaction>
</comment>
<organism evidence="12 13">
    <name type="scientific">Ceratopteris richardii</name>
    <name type="common">Triangle waterfern</name>
    <dbReference type="NCBI Taxonomy" id="49495"/>
    <lineage>
        <taxon>Eukaryota</taxon>
        <taxon>Viridiplantae</taxon>
        <taxon>Streptophyta</taxon>
        <taxon>Embryophyta</taxon>
        <taxon>Tracheophyta</taxon>
        <taxon>Polypodiopsida</taxon>
        <taxon>Polypodiidae</taxon>
        <taxon>Polypodiales</taxon>
        <taxon>Pteridineae</taxon>
        <taxon>Pteridaceae</taxon>
        <taxon>Parkerioideae</taxon>
        <taxon>Ceratopteris</taxon>
    </lineage>
</organism>
<keyword evidence="3" id="KW-0808">Transferase</keyword>
<evidence type="ECO:0000256" key="4">
    <source>
        <dbReference type="ARBA" id="ARBA00022741"/>
    </source>
</evidence>
<dbReference type="SUPFAM" id="SSF56112">
    <property type="entry name" value="Protein kinase-like (PK-like)"/>
    <property type="match status" value="1"/>
</dbReference>
<dbReference type="EC" id="2.7.12.1" evidence="1"/>
<evidence type="ECO:0000256" key="3">
    <source>
        <dbReference type="ARBA" id="ARBA00022679"/>
    </source>
</evidence>
<dbReference type="AlphaFoldDB" id="A0A8T2VFS4"/>
<dbReference type="OrthoDB" id="283111at2759"/>
<dbReference type="Pfam" id="PF00069">
    <property type="entry name" value="Pkinase"/>
    <property type="match status" value="1"/>
</dbReference>
<evidence type="ECO:0000256" key="5">
    <source>
        <dbReference type="ARBA" id="ARBA00022777"/>
    </source>
</evidence>
<evidence type="ECO:0000313" key="12">
    <source>
        <dbReference type="EMBL" id="KAH7444455.1"/>
    </source>
</evidence>
<sequence>MAALDFLSQPFSVDGRPNKRPRFHLNDIGDSLLADSTFLQLQLSSRLLCSDQSAACSGEGAQCALDLTGDRNKSLGASQKDDVVQSSSAPWHEDDENGHFNYRLGENLTSRYKILGLMGEGTFGRVLECWDRDGQEVVAIKVVRNVDKYREAAKNEVDILLTLAKKDAEGLGGCVQVRSWFDYRKHICIVCEKLGPSLFDFLRANNYSPFSIDLIQDFGRQILGSLTYLHSLKLIHTDLKPENILLTSSDYVEVVDYKNPTKYPSVQMKRVPKSSKIKLIDFGSATYDREDSFSVVSTRHYRAPEVILVLWYVSYVDMLLIVHVSGLGWSFPCDIWSVGCILVELCSGEALFQTHENIEHLAMMERVLGPIPSHIIKRSMQQTDKYFKYGRELNWPDECTTSDSIQAVNKLPRLRNLIMQHADHSAGLLIDLLEKLLKYDPEERLTAREALLHPFFKEGSRRR</sequence>
<evidence type="ECO:0000256" key="1">
    <source>
        <dbReference type="ARBA" id="ARBA00013203"/>
    </source>
</evidence>
<keyword evidence="5" id="KW-0418">Kinase</keyword>
<dbReference type="OMA" id="THEDMEH"/>
<evidence type="ECO:0000256" key="9">
    <source>
        <dbReference type="ARBA" id="ARBA00049308"/>
    </source>
</evidence>
<dbReference type="InterPro" id="IPR000719">
    <property type="entry name" value="Prot_kinase_dom"/>
</dbReference>
<dbReference type="GO" id="GO:0005634">
    <property type="term" value="C:nucleus"/>
    <property type="evidence" value="ECO:0007669"/>
    <property type="project" value="TreeGrafter"/>
</dbReference>
<gene>
    <name evidence="12" type="ORF">KP509_02G078900</name>
</gene>
<dbReference type="SMART" id="SM00220">
    <property type="entry name" value="S_TKc"/>
    <property type="match status" value="1"/>
</dbReference>
<dbReference type="GO" id="GO:0004674">
    <property type="term" value="F:protein serine/threonine kinase activity"/>
    <property type="evidence" value="ECO:0007669"/>
    <property type="project" value="UniProtKB-KW"/>
</dbReference>
<evidence type="ECO:0000256" key="6">
    <source>
        <dbReference type="ARBA" id="ARBA00022840"/>
    </source>
</evidence>
<dbReference type="GO" id="GO:0005524">
    <property type="term" value="F:ATP binding"/>
    <property type="evidence" value="ECO:0007669"/>
    <property type="project" value="UniProtKB-KW"/>
</dbReference>
<dbReference type="Gene3D" id="1.10.510.10">
    <property type="entry name" value="Transferase(Phosphotransferase) domain 1"/>
    <property type="match status" value="1"/>
</dbReference>
<evidence type="ECO:0000256" key="2">
    <source>
        <dbReference type="ARBA" id="ARBA00022527"/>
    </source>
</evidence>
<comment type="catalytic activity">
    <reaction evidence="10">
        <text>L-tyrosyl-[protein] + ATP = O-phospho-L-tyrosyl-[protein] + ADP + H(+)</text>
        <dbReference type="Rhea" id="RHEA:10596"/>
        <dbReference type="Rhea" id="RHEA-COMP:10136"/>
        <dbReference type="Rhea" id="RHEA-COMP:20101"/>
        <dbReference type="ChEBI" id="CHEBI:15378"/>
        <dbReference type="ChEBI" id="CHEBI:30616"/>
        <dbReference type="ChEBI" id="CHEBI:46858"/>
        <dbReference type="ChEBI" id="CHEBI:61978"/>
        <dbReference type="ChEBI" id="CHEBI:456216"/>
        <dbReference type="EC" id="2.7.12.1"/>
    </reaction>
</comment>
<dbReference type="InterPro" id="IPR011009">
    <property type="entry name" value="Kinase-like_dom_sf"/>
</dbReference>
<reference evidence="12" key="1">
    <citation type="submission" date="2021-08" db="EMBL/GenBank/DDBJ databases">
        <title>WGS assembly of Ceratopteris richardii.</title>
        <authorList>
            <person name="Marchant D.B."/>
            <person name="Chen G."/>
            <person name="Jenkins J."/>
            <person name="Shu S."/>
            <person name="Leebens-Mack J."/>
            <person name="Grimwood J."/>
            <person name="Schmutz J."/>
            <person name="Soltis P."/>
            <person name="Soltis D."/>
            <person name="Chen Z.-H."/>
        </authorList>
    </citation>
    <scope>NUCLEOTIDE SEQUENCE</scope>
    <source>
        <strain evidence="12">Whitten #5841</strain>
        <tissue evidence="12">Leaf</tissue>
    </source>
</reference>
<evidence type="ECO:0000256" key="7">
    <source>
        <dbReference type="ARBA" id="ARBA00037966"/>
    </source>
</evidence>
<dbReference type="PROSITE" id="PS00108">
    <property type="entry name" value="PROTEIN_KINASE_ST"/>
    <property type="match status" value="1"/>
</dbReference>
<dbReference type="InterPro" id="IPR051175">
    <property type="entry name" value="CLK_kinases"/>
</dbReference>
<dbReference type="PROSITE" id="PS50011">
    <property type="entry name" value="PROTEIN_KINASE_DOM"/>
    <property type="match status" value="1"/>
</dbReference>
<dbReference type="GO" id="GO:0004712">
    <property type="term" value="F:protein serine/threonine/tyrosine kinase activity"/>
    <property type="evidence" value="ECO:0007669"/>
    <property type="project" value="UniProtKB-EC"/>
</dbReference>
<comment type="catalytic activity">
    <reaction evidence="9">
        <text>L-threonyl-[protein] + ATP = O-phospho-L-threonyl-[protein] + ADP + H(+)</text>
        <dbReference type="Rhea" id="RHEA:46608"/>
        <dbReference type="Rhea" id="RHEA-COMP:11060"/>
        <dbReference type="Rhea" id="RHEA-COMP:11605"/>
        <dbReference type="ChEBI" id="CHEBI:15378"/>
        <dbReference type="ChEBI" id="CHEBI:30013"/>
        <dbReference type="ChEBI" id="CHEBI:30616"/>
        <dbReference type="ChEBI" id="CHEBI:61977"/>
        <dbReference type="ChEBI" id="CHEBI:456216"/>
        <dbReference type="EC" id="2.7.12.1"/>
    </reaction>
</comment>
<protein>
    <recommendedName>
        <fullName evidence="1">dual-specificity kinase</fullName>
        <ecNumber evidence="1">2.7.12.1</ecNumber>
    </recommendedName>
</protein>
<evidence type="ECO:0000256" key="8">
    <source>
        <dbReference type="ARBA" id="ARBA00049003"/>
    </source>
</evidence>
<feature type="domain" description="Protein kinase" evidence="11">
    <location>
        <begin position="112"/>
        <end position="456"/>
    </location>
</feature>
<dbReference type="EMBL" id="CM035407">
    <property type="protein sequence ID" value="KAH7444455.1"/>
    <property type="molecule type" value="Genomic_DNA"/>
</dbReference>
<dbReference type="InterPro" id="IPR008271">
    <property type="entry name" value="Ser/Thr_kinase_AS"/>
</dbReference>
<name>A0A8T2VFS4_CERRI</name>
<accession>A0A8T2VFS4</accession>
<comment type="similarity">
    <text evidence="7">Belongs to the protein kinase superfamily. CMGC Ser/Thr protein kinase family. Lammer subfamily.</text>
</comment>
<evidence type="ECO:0000313" key="13">
    <source>
        <dbReference type="Proteomes" id="UP000825935"/>
    </source>
</evidence>
<dbReference type="CDD" id="cd14134">
    <property type="entry name" value="PKc_CLK"/>
    <property type="match status" value="1"/>
</dbReference>
<dbReference type="PANTHER" id="PTHR45646">
    <property type="entry name" value="SERINE/THREONINE-PROTEIN KINASE DOA-RELATED"/>
    <property type="match status" value="1"/>
</dbReference>
<dbReference type="FunFam" id="1.10.510.10:FF:000612">
    <property type="entry name" value="Serine/threonine-protein kinase AFC2"/>
    <property type="match status" value="1"/>
</dbReference>
<keyword evidence="6" id="KW-0067">ATP-binding</keyword>
<dbReference type="Proteomes" id="UP000825935">
    <property type="component" value="Chromosome 2"/>
</dbReference>
<dbReference type="Gene3D" id="3.30.200.20">
    <property type="entry name" value="Phosphorylase Kinase, domain 1"/>
    <property type="match status" value="1"/>
</dbReference>
<keyword evidence="13" id="KW-1185">Reference proteome</keyword>
<evidence type="ECO:0000259" key="11">
    <source>
        <dbReference type="PROSITE" id="PS50011"/>
    </source>
</evidence>
<comment type="caution">
    <text evidence="12">The sequence shown here is derived from an EMBL/GenBank/DDBJ whole genome shotgun (WGS) entry which is preliminary data.</text>
</comment>